<name>A0A1L3KF84_9VIRU</name>
<accession>A0A1L3KF84</accession>
<feature type="region of interest" description="Disordered" evidence="1">
    <location>
        <begin position="657"/>
        <end position="732"/>
    </location>
</feature>
<feature type="region of interest" description="Disordered" evidence="1">
    <location>
        <begin position="1493"/>
        <end position="1561"/>
    </location>
</feature>
<feature type="compositionally biased region" description="Low complexity" evidence="1">
    <location>
        <begin position="50"/>
        <end position="62"/>
    </location>
</feature>
<dbReference type="Proteomes" id="UP000201993">
    <property type="component" value="Segment"/>
</dbReference>
<reference evidence="2" key="1">
    <citation type="journal article" date="2016" name="Nature">
        <title>Redefining the invertebrate RNA virosphere.</title>
        <authorList>
            <person name="Shi M."/>
            <person name="Lin X.D."/>
            <person name="Tian J.H."/>
            <person name="Chen L.J."/>
            <person name="Chen X."/>
            <person name="Li C.X."/>
            <person name="Qin X.C."/>
            <person name="Li J."/>
            <person name="Cao J.P."/>
            <person name="Eden J.S."/>
            <person name="Buchmann J."/>
            <person name="Wang W."/>
            <person name="Xu J."/>
            <person name="Holmes E.C."/>
            <person name="Zhang Y.Z."/>
        </authorList>
    </citation>
    <scope>NUCLEOTIDE SEQUENCE [LARGE SCALE GENOMIC DNA]</scope>
    <source>
        <strain evidence="2">SXSSP2584</strain>
    </source>
</reference>
<keyword evidence="3" id="KW-1185">Reference proteome</keyword>
<evidence type="ECO:0000313" key="3">
    <source>
        <dbReference type="Proteomes" id="UP000201993"/>
    </source>
</evidence>
<evidence type="ECO:0000256" key="1">
    <source>
        <dbReference type="SAM" id="MobiDB-lite"/>
    </source>
</evidence>
<evidence type="ECO:0000313" key="2">
    <source>
        <dbReference type="EMBL" id="APG76034.1"/>
    </source>
</evidence>
<feature type="compositionally biased region" description="Low complexity" evidence="1">
    <location>
        <begin position="674"/>
        <end position="691"/>
    </location>
</feature>
<proteinExistence type="predicted"/>
<dbReference type="EMBL" id="KX882976">
    <property type="protein sequence ID" value="APG76034.1"/>
    <property type="molecule type" value="Genomic_RNA"/>
</dbReference>
<feature type="region of interest" description="Disordered" evidence="1">
    <location>
        <begin position="50"/>
        <end position="89"/>
    </location>
</feature>
<sequence>MADPHPLPPDLRSKGTVLREETSCHNGKPTPAQQKTVNQLNSLITNVVAAPSSPSVSTSPKASPVPGPLPASRPVPQVYIPKTTQPRPMTTADYMNFETSITIDDLPPLLPRPPAGKEPAKQPEFVPAVPDFSKFSTEMSKMDIVQRKVFMAQKNKEHNDLLRIYNQQYAQYLAEHPNATDFRGRNPQPILPQGIPQPISSPALTPGLNSTLLAKDPPPRASAGHALYIPKDILAREGSTTSGPSALTSIAPAAPEPMSDDKIFTGRVNESITTLYKHVFTDGIHERLNIQGCEDGATKLARAILLAVDSPVARDCGSRQQPDAAVDALYAMAPTSADSYGTRTTYRRVDNGVDANGRQKTREVTETRTVRKGSLTKSANDLAARLIDGNNNGYRIANFFSRSSSNRLFAVAVARALLRKKISVALYSKGLNSASKARALISAIQAYAADAVETTSPTLDTSTRDIPDAETLPRSILPEPIESMSASLAYSRLIAAKLIDLRACPVCVACAILGEDVPAEVETPTATKQNLREQPPTSISKLRTLLSNGNSSRFLEAVANAHNREMHSLNGNISFIVGLEEPRPQVIQRCIIETVQPPVKVPVTSFRDDAYNILQQKTTDELTLRVGDGRSTITLQPAPTLHQLVLNLDPAARGPMLDAGNNMTIPPRMRDNQPSTSSSDAPPPAQAGKGKATVRNASKTRAQTDKAPEVFSEPPTQTSSSNSTPDPRKTSVLGRIRKVFKVIDKVPATCKTNRPSTILGDAPDLSGLGTSSSLGDSDSFISYPDIMAAAGPAYVPPLYIGVGQSADVGGGHFFLNPVATDFLARVRDADTKEPGIACRLPENILGRLANAPYLLSALANTLPSDNSDFTARTLKVSLYEGLREMRNTNPLGVAFAAPLNAYPIRENIALNQQQDWQYRHIIVSYSYLEETIRLGAEIPVAGQDPWSLKAQDTVVVCLDYDAVDTNVVWALQMLTALPYPLLWVAEWQAYLRQRNDDPTDVFWTLGQFLRNDGLVSLNDMVKKVIFVTSTMLPQITISGHLYPVTVSLGPRVPLPPAQVYDSEALILSSLTLILASVTPLRKIWESLWSQRLGGSALNWTRIENYVAYLTTRWHPQLEMATGGDGVPHSFWWQGPLPDNSPILFEMGDADTLFATDAVTAGDNIFLPRPDADINPAMRLGRWTNWAELAVGLRVASYRSESLNLQQLDPHIDSSGYSRLTVAKFQRRAIEEWKYSSLTSDEIVAPHAYNLLGGNWNKLVYGDGSTKQLFFSLLVARILGLTPSDGTMNWSGNWMRAVNQTFTGIRTSNAMWLDERSGDLTCTITDTSLTYITNLNDPLYQFWVQAQNPKDDVTLSRLLNRLDLLQQHTALQSKVWPQAALLPINMVRLETTTFTALNILAGNNLLLNHPTTPLEMPIGWSYGSPILQKDWTQFRFLSVAVSAAAQRSLETRTSSPGTTLRWPGVLIKSEGSAATYLEHDWTLLADEVTAMGGTPAGVTSSSDSSVFRLGPSSTDRGPPPDGVTSSGQENPMVQPPGSDDARLGAEGLSNHPDHNQDRPQID</sequence>
<dbReference type="GeneID" id="30854278"/>
<dbReference type="KEGG" id="vg:30854278"/>
<feature type="compositionally biased region" description="Basic and acidic residues" evidence="1">
    <location>
        <begin position="1550"/>
        <end position="1561"/>
    </location>
</feature>
<protein>
    <submittedName>
        <fullName evidence="2">Uncharacterized protein</fullName>
    </submittedName>
</protein>
<feature type="compositionally biased region" description="Basic and acidic residues" evidence="1">
    <location>
        <begin position="11"/>
        <end position="23"/>
    </location>
</feature>
<feature type="compositionally biased region" description="Polar residues" evidence="1">
    <location>
        <begin position="1496"/>
        <end position="1514"/>
    </location>
</feature>
<feature type="region of interest" description="Disordered" evidence="1">
    <location>
        <begin position="1"/>
        <end position="36"/>
    </location>
</feature>
<organism evidence="2">
    <name type="scientific">Sanxia water strider virus 20</name>
    <dbReference type="NCBI Taxonomy" id="1923404"/>
    <lineage>
        <taxon>Viruses</taxon>
        <taxon>Riboviria</taxon>
        <taxon>Orthornavirae</taxon>
        <taxon>Duplornaviricota</taxon>
        <taxon>Chrymotiviricetes</taxon>
        <taxon>Ghabrivirales</taxon>
        <taxon>Betatotivirineae</taxon>
        <taxon>Lebotiviridae</taxon>
        <taxon>Lebotivirus</taxon>
        <taxon>Lebotivirus go</taxon>
    </lineage>
</organism>
<dbReference type="RefSeq" id="YP_009336892.1">
    <property type="nucleotide sequence ID" value="NC_032931.1"/>
</dbReference>
<feature type="compositionally biased region" description="Pro residues" evidence="1">
    <location>
        <begin position="63"/>
        <end position="73"/>
    </location>
</feature>
<feature type="compositionally biased region" description="Low complexity" evidence="1">
    <location>
        <begin position="712"/>
        <end position="725"/>
    </location>
</feature>